<reference evidence="9 10" key="1">
    <citation type="submission" date="2015-06" db="EMBL/GenBank/DDBJ databases">
        <title>Talaromyces atroroseus IBT 11181 draft genome.</title>
        <authorList>
            <person name="Rasmussen K.B."/>
            <person name="Rasmussen S."/>
            <person name="Petersen B."/>
            <person name="Sicheritz-Ponten T."/>
            <person name="Mortensen U.H."/>
            <person name="Thrane U."/>
        </authorList>
    </citation>
    <scope>NUCLEOTIDE SEQUENCE [LARGE SCALE GENOMIC DNA]</scope>
    <source>
        <strain evidence="9 10">IBT 11181</strain>
    </source>
</reference>
<sequence length="343" mass="39111">MDSGTIANIDNSIEKLDSEIAKIRQEINNFQNRRRLLSASLLSSDYVRQRIEQSNSQRDGVVASTSTATVARSVREEVSSLLSNAHKHRETNLHRLAFATTSFPWKDPNPYSDCPNLLGIRIDVSERGGTFAKPYYVLLRREKEDNTTPTSSSSVQRQRRSMALFSIYRHTIPAFIPIEKLAQRYLPQARSIRKRGEADDEIEMLKAKAKTRKQDLSTFVRQLRKEIAAWHVRRDSISWLQERTGVTSENHDGDEGVSEQEETERQQNDHATLLVSLAATSLECRYVRLEWRDGRVGRFKISNAGLVERAVVIGDKGRDKRTETILMGGDRRVETLVGRLLST</sequence>
<dbReference type="GO" id="GO:0005634">
    <property type="term" value="C:nucleus"/>
    <property type="evidence" value="ECO:0007669"/>
    <property type="project" value="UniProtKB-SubCell"/>
</dbReference>
<evidence type="ECO:0000256" key="5">
    <source>
        <dbReference type="ARBA" id="ARBA00023242"/>
    </source>
</evidence>
<keyword evidence="5" id="KW-0539">Nucleus</keyword>
<evidence type="ECO:0000256" key="8">
    <source>
        <dbReference type="SAM" id="MobiDB-lite"/>
    </source>
</evidence>
<comment type="similarity">
    <text evidence="3">Belongs to the CENP-O/MCM21 family.</text>
</comment>
<evidence type="ECO:0000256" key="6">
    <source>
        <dbReference type="ARBA" id="ARBA00023328"/>
    </source>
</evidence>
<evidence type="ECO:0000313" key="10">
    <source>
        <dbReference type="Proteomes" id="UP000214365"/>
    </source>
</evidence>
<dbReference type="Pfam" id="PF09496">
    <property type="entry name" value="CENP-O"/>
    <property type="match status" value="1"/>
</dbReference>
<keyword evidence="7" id="KW-0175">Coiled coil</keyword>
<comment type="caution">
    <text evidence="9">The sequence shown here is derived from an EMBL/GenBank/DDBJ whole genome shotgun (WGS) entry which is preliminary data.</text>
</comment>
<accession>A0A1Q5QBU1</accession>
<keyword evidence="4" id="KW-0158">Chromosome</keyword>
<keyword evidence="10" id="KW-1185">Reference proteome</keyword>
<dbReference type="STRING" id="1441469.A0A1Q5QBU1"/>
<gene>
    <name evidence="9" type="ORF">UA08_01868</name>
</gene>
<evidence type="ECO:0000256" key="7">
    <source>
        <dbReference type="SAM" id="Coils"/>
    </source>
</evidence>
<dbReference type="PANTHER" id="PTHR14582:SF1">
    <property type="entry name" value="CENTROMERE PROTEIN O"/>
    <property type="match status" value="1"/>
</dbReference>
<evidence type="ECO:0000313" key="9">
    <source>
        <dbReference type="EMBL" id="OKL63288.1"/>
    </source>
</evidence>
<dbReference type="GO" id="GO:0031511">
    <property type="term" value="C:Mis6-Sim4 complex"/>
    <property type="evidence" value="ECO:0007669"/>
    <property type="project" value="TreeGrafter"/>
</dbReference>
<dbReference type="Proteomes" id="UP000214365">
    <property type="component" value="Unassembled WGS sequence"/>
</dbReference>
<dbReference type="RefSeq" id="XP_020123409.1">
    <property type="nucleotide sequence ID" value="XM_020261579.1"/>
</dbReference>
<proteinExistence type="inferred from homology"/>
<dbReference type="AlphaFoldDB" id="A0A1Q5QBU1"/>
<evidence type="ECO:0008006" key="11">
    <source>
        <dbReference type="Google" id="ProtNLM"/>
    </source>
</evidence>
<dbReference type="PANTHER" id="PTHR14582">
    <property type="entry name" value="INNER KINETOCHORE SUBUNIT MAL2"/>
    <property type="match status" value="1"/>
</dbReference>
<organism evidence="9 10">
    <name type="scientific">Talaromyces atroroseus</name>
    <dbReference type="NCBI Taxonomy" id="1441469"/>
    <lineage>
        <taxon>Eukaryota</taxon>
        <taxon>Fungi</taxon>
        <taxon>Dikarya</taxon>
        <taxon>Ascomycota</taxon>
        <taxon>Pezizomycotina</taxon>
        <taxon>Eurotiomycetes</taxon>
        <taxon>Eurotiomycetidae</taxon>
        <taxon>Eurotiales</taxon>
        <taxon>Trichocomaceae</taxon>
        <taxon>Talaromyces</taxon>
        <taxon>Talaromyces sect. Trachyspermi</taxon>
    </lineage>
</organism>
<name>A0A1Q5QBU1_TALAT</name>
<dbReference type="InterPro" id="IPR018464">
    <property type="entry name" value="CENP-O"/>
</dbReference>
<dbReference type="GeneID" id="31001623"/>
<feature type="coiled-coil region" evidence="7">
    <location>
        <begin position="6"/>
        <end position="40"/>
    </location>
</feature>
<evidence type="ECO:0000256" key="1">
    <source>
        <dbReference type="ARBA" id="ARBA00004123"/>
    </source>
</evidence>
<evidence type="ECO:0000256" key="4">
    <source>
        <dbReference type="ARBA" id="ARBA00022454"/>
    </source>
</evidence>
<comment type="subcellular location">
    <subcellularLocation>
        <location evidence="2">Chromosome</location>
        <location evidence="2">Centromere</location>
    </subcellularLocation>
    <subcellularLocation>
        <location evidence="1">Nucleus</location>
    </subcellularLocation>
</comment>
<dbReference type="OrthoDB" id="10050372at2759"/>
<dbReference type="EMBL" id="LFMY01000002">
    <property type="protein sequence ID" value="OKL63288.1"/>
    <property type="molecule type" value="Genomic_DNA"/>
</dbReference>
<evidence type="ECO:0000256" key="2">
    <source>
        <dbReference type="ARBA" id="ARBA00004584"/>
    </source>
</evidence>
<feature type="region of interest" description="Disordered" evidence="8">
    <location>
        <begin position="243"/>
        <end position="268"/>
    </location>
</feature>
<evidence type="ECO:0000256" key="3">
    <source>
        <dbReference type="ARBA" id="ARBA00007321"/>
    </source>
</evidence>
<protein>
    <recommendedName>
        <fullName evidence="11">Cenp-O kinetochore centromere component</fullName>
    </recommendedName>
</protein>
<keyword evidence="6" id="KW-0137">Centromere</keyword>